<dbReference type="EMBL" id="CBWP010000089">
    <property type="protein sequence ID" value="CDL41841.1"/>
    <property type="molecule type" value="Genomic_DNA"/>
</dbReference>
<protein>
    <submittedName>
        <fullName evidence="1">Uncharacterized protein</fullName>
    </submittedName>
</protein>
<reference evidence="1 2" key="1">
    <citation type="submission" date="2013-10" db="EMBL/GenBank/DDBJ databases">
        <title>Antibiotic resistance diversity of beta-lactamase producers in the General Hospital Vienna.</title>
        <authorList>
            <person name="Barisic I."/>
            <person name="Mitteregger D."/>
            <person name="Hirschl A.M."/>
            <person name="Noehammer C."/>
            <person name="Wiesinger-Mayr H."/>
        </authorList>
    </citation>
    <scope>NUCLEOTIDE SEQUENCE [LARGE SCALE GENOMIC DNA]</scope>
    <source>
        <strain evidence="1 2">ISC11</strain>
    </source>
</reference>
<evidence type="ECO:0000313" key="2">
    <source>
        <dbReference type="Proteomes" id="UP000019194"/>
    </source>
</evidence>
<sequence>MSCSCIKMLVNIKFYNSSKVVPKNVYNKINLFLPKCAK</sequence>
<comment type="caution">
    <text evidence="1">The sequence shown here is derived from an EMBL/GenBank/DDBJ whole genome shotgun (WGS) entry which is preliminary data.</text>
</comment>
<dbReference type="AlphaFoldDB" id="A0A7G2IZP9"/>
<organism evidence="1 2">
    <name type="scientific">Citrobacter freundii</name>
    <dbReference type="NCBI Taxonomy" id="546"/>
    <lineage>
        <taxon>Bacteria</taxon>
        <taxon>Pseudomonadati</taxon>
        <taxon>Pseudomonadota</taxon>
        <taxon>Gammaproteobacteria</taxon>
        <taxon>Enterobacterales</taxon>
        <taxon>Enterobacteriaceae</taxon>
        <taxon>Citrobacter</taxon>
        <taxon>Citrobacter freundii complex</taxon>
    </lineage>
</organism>
<name>A0A7G2IZP9_CITFR</name>
<dbReference type="Proteomes" id="UP000019194">
    <property type="component" value="Unassembled WGS sequence"/>
</dbReference>
<proteinExistence type="predicted"/>
<accession>A0A7G2IZP9</accession>
<evidence type="ECO:0000313" key="1">
    <source>
        <dbReference type="EMBL" id="CDL41841.1"/>
    </source>
</evidence>